<sequence>MPEVIVVGAGPVGLLMAGELRRHGVDVELLEQRTEPSPGTRAIGVHPPVLTALEGSGITEGLLEHAVRVGHGQARSRGRLLGTVRFDRLSARFPFVATLPQAATEAVLARSAPEPVRGVRVTGLASVGDAVQLSTDAGERHAPLVVLAGGARSRHLVHPGLQAHTYPDRYLMTDAEVPDDDSRATAVVHLTEAGVLESFPLPGGRRRFVAWDPPGAALDAPARRGRMEQALADRGAATGRRAAVRETTGDDITVRETTVGEVTGFAVRRLVAPTMRRGRVFIVGDAAHEVSPIGGQGMNLGLLDAVALAPLLAAWLHTGVCAEADLRRWELSRMRSARRAALLAGVNLRLGRPATPARDALRRCGLRAMLSPGARELFTRAYAMGFDAGARTWSRPPGHG</sequence>
<dbReference type="PANTHER" id="PTHR43476">
    <property type="entry name" value="3-(3-HYDROXY-PHENYL)PROPIONATE/3-HYDROXYCINNAMIC ACID HYDROXYLASE"/>
    <property type="match status" value="1"/>
</dbReference>
<keyword evidence="4" id="KW-1185">Reference proteome</keyword>
<dbReference type="SUPFAM" id="SSF51905">
    <property type="entry name" value="FAD/NAD(P)-binding domain"/>
    <property type="match status" value="1"/>
</dbReference>
<evidence type="ECO:0000259" key="2">
    <source>
        <dbReference type="Pfam" id="PF01494"/>
    </source>
</evidence>
<dbReference type="Gene3D" id="3.50.50.60">
    <property type="entry name" value="FAD/NAD(P)-binding domain"/>
    <property type="match status" value="1"/>
</dbReference>
<name>A0ABP6LXY8_9MICC</name>
<dbReference type="Pfam" id="PF01494">
    <property type="entry name" value="FAD_binding_3"/>
    <property type="match status" value="1"/>
</dbReference>
<dbReference type="PANTHER" id="PTHR43476:SF3">
    <property type="entry name" value="FAD-BINDING MONOOXYGENASE"/>
    <property type="match status" value="1"/>
</dbReference>
<dbReference type="PRINTS" id="PR00420">
    <property type="entry name" value="RNGMNOXGNASE"/>
</dbReference>
<protein>
    <submittedName>
        <fullName evidence="3">NAD(P)/FAD-dependent oxidoreductase</fullName>
    </submittedName>
</protein>
<reference evidence="4" key="1">
    <citation type="journal article" date="2019" name="Int. J. Syst. Evol. Microbiol.">
        <title>The Global Catalogue of Microorganisms (GCM) 10K type strain sequencing project: providing services to taxonomists for standard genome sequencing and annotation.</title>
        <authorList>
            <consortium name="The Broad Institute Genomics Platform"/>
            <consortium name="The Broad Institute Genome Sequencing Center for Infectious Disease"/>
            <person name="Wu L."/>
            <person name="Ma J."/>
        </authorList>
    </citation>
    <scope>NUCLEOTIDE SEQUENCE [LARGE SCALE GENOMIC DNA]</scope>
    <source>
        <strain evidence="4">JCM 14309</strain>
    </source>
</reference>
<organism evidence="3 4">
    <name type="scientific">Nesterenkonia aethiopica</name>
    <dbReference type="NCBI Taxonomy" id="269144"/>
    <lineage>
        <taxon>Bacteria</taxon>
        <taxon>Bacillati</taxon>
        <taxon>Actinomycetota</taxon>
        <taxon>Actinomycetes</taxon>
        <taxon>Micrococcales</taxon>
        <taxon>Micrococcaceae</taxon>
        <taxon>Nesterenkonia</taxon>
    </lineage>
</organism>
<dbReference type="RefSeq" id="WP_344685892.1">
    <property type="nucleotide sequence ID" value="NZ_BAAAVT010000009.1"/>
</dbReference>
<evidence type="ECO:0000313" key="4">
    <source>
        <dbReference type="Proteomes" id="UP001500236"/>
    </source>
</evidence>
<dbReference type="InterPro" id="IPR036188">
    <property type="entry name" value="FAD/NAD-bd_sf"/>
</dbReference>
<accession>A0ABP6LXY8</accession>
<evidence type="ECO:0000313" key="3">
    <source>
        <dbReference type="EMBL" id="GAA3063982.1"/>
    </source>
</evidence>
<dbReference type="InterPro" id="IPR050631">
    <property type="entry name" value="PheA/TfdB_FAD_monoxygenase"/>
</dbReference>
<gene>
    <name evidence="3" type="ORF">GCM10010529_16370</name>
</gene>
<dbReference type="Gene3D" id="3.30.70.2450">
    <property type="match status" value="1"/>
</dbReference>
<dbReference type="InterPro" id="IPR002938">
    <property type="entry name" value="FAD-bd"/>
</dbReference>
<proteinExistence type="predicted"/>
<evidence type="ECO:0000256" key="1">
    <source>
        <dbReference type="ARBA" id="ARBA00023002"/>
    </source>
</evidence>
<keyword evidence="1" id="KW-0560">Oxidoreductase</keyword>
<dbReference type="Proteomes" id="UP001500236">
    <property type="component" value="Unassembled WGS sequence"/>
</dbReference>
<dbReference type="EMBL" id="BAAAVT010000009">
    <property type="protein sequence ID" value="GAA3063982.1"/>
    <property type="molecule type" value="Genomic_DNA"/>
</dbReference>
<comment type="caution">
    <text evidence="3">The sequence shown here is derived from an EMBL/GenBank/DDBJ whole genome shotgun (WGS) entry which is preliminary data.</text>
</comment>
<feature type="domain" description="FAD-binding" evidence="2">
    <location>
        <begin position="3"/>
        <end position="327"/>
    </location>
</feature>